<dbReference type="Gene3D" id="2.30.110.10">
    <property type="entry name" value="Electron Transport, Fmn-binding Protein, Chain A"/>
    <property type="match status" value="1"/>
</dbReference>
<dbReference type="InterPro" id="IPR002563">
    <property type="entry name" value="Flavin_Rdtase-like_dom"/>
</dbReference>
<dbReference type="SMART" id="SM00903">
    <property type="entry name" value="Flavin_Reduct"/>
    <property type="match status" value="1"/>
</dbReference>
<evidence type="ECO:0000256" key="4">
    <source>
        <dbReference type="ARBA" id="ARBA00038054"/>
    </source>
</evidence>
<reference evidence="7 8" key="1">
    <citation type="submission" date="2016-10" db="EMBL/GenBank/DDBJ databases">
        <authorList>
            <person name="de Groot N.N."/>
        </authorList>
    </citation>
    <scope>NUCLEOTIDE SEQUENCE [LARGE SCALE GENOMIC DNA]</scope>
    <source>
        <strain evidence="7 8">DSM 17074</strain>
    </source>
</reference>
<reference evidence="6 9" key="2">
    <citation type="submission" date="2019-07" db="EMBL/GenBank/DDBJ databases">
        <title>Whole genome shotgun sequence of Halolactibacillus miurensis NBRC 100873.</title>
        <authorList>
            <person name="Hosoyama A."/>
            <person name="Uohara A."/>
            <person name="Ohji S."/>
            <person name="Ichikawa N."/>
        </authorList>
    </citation>
    <scope>NUCLEOTIDE SEQUENCE [LARGE SCALE GENOMIC DNA]</scope>
    <source>
        <strain evidence="6 9">NBRC 100873</strain>
    </source>
</reference>
<dbReference type="OrthoDB" id="9794638at2"/>
<dbReference type="EMBL" id="BJWJ01000027">
    <property type="protein sequence ID" value="GEM05245.1"/>
    <property type="molecule type" value="Genomic_DNA"/>
</dbReference>
<evidence type="ECO:0000256" key="3">
    <source>
        <dbReference type="ARBA" id="ARBA00022643"/>
    </source>
</evidence>
<name>A0A1I6UGG7_9BACI</name>
<evidence type="ECO:0000259" key="5">
    <source>
        <dbReference type="SMART" id="SM00903"/>
    </source>
</evidence>
<keyword evidence="3" id="KW-0288">FMN</keyword>
<evidence type="ECO:0000313" key="7">
    <source>
        <dbReference type="EMBL" id="SFT00513.1"/>
    </source>
</evidence>
<comment type="cofactor">
    <cofactor evidence="1">
        <name>FMN</name>
        <dbReference type="ChEBI" id="CHEBI:58210"/>
    </cofactor>
</comment>
<gene>
    <name evidence="6" type="ORF">HMI01_22330</name>
    <name evidence="7" type="ORF">SAMN05421668_12619</name>
</gene>
<dbReference type="GO" id="GO:0016646">
    <property type="term" value="F:oxidoreductase activity, acting on the CH-NH group of donors, NAD or NADP as acceptor"/>
    <property type="evidence" value="ECO:0007669"/>
    <property type="project" value="UniProtKB-ARBA"/>
</dbReference>
<accession>A0A1I6UGG7</accession>
<dbReference type="Proteomes" id="UP000321773">
    <property type="component" value="Unassembled WGS sequence"/>
</dbReference>
<proteinExistence type="inferred from homology"/>
<dbReference type="Pfam" id="PF01613">
    <property type="entry name" value="Flavin_Reduct"/>
    <property type="match status" value="1"/>
</dbReference>
<sequence>MVQIDASTLSKREHYHLLTRAVAPRPIAFVTSQSKEGVLNGAPFSYFTIVSAEPPFLMISVQRKDKKMKDTARHIIKSGECVIHIVDETNVEEINKTASALPTDESEVDTFDFTRVQSQRVKVDGVKEAQIRMECELDTHTVVGDESADLIVVRVVHYHLDDAIFDGSVIDDERLKPVARLGGQSYSKLGEMFELVRPK</sequence>
<organism evidence="7 8">
    <name type="scientific">Halolactibacillus miurensis</name>
    <dbReference type="NCBI Taxonomy" id="306541"/>
    <lineage>
        <taxon>Bacteria</taxon>
        <taxon>Bacillati</taxon>
        <taxon>Bacillota</taxon>
        <taxon>Bacilli</taxon>
        <taxon>Bacillales</taxon>
        <taxon>Bacillaceae</taxon>
        <taxon>Halolactibacillus</taxon>
    </lineage>
</organism>
<evidence type="ECO:0000313" key="6">
    <source>
        <dbReference type="EMBL" id="GEM05245.1"/>
    </source>
</evidence>
<dbReference type="Proteomes" id="UP000199139">
    <property type="component" value="Unassembled WGS sequence"/>
</dbReference>
<protein>
    <submittedName>
        <fullName evidence="7">NADH-FMN oxidoreductase RutF, flavin reductase (DIM6/NTAB) family</fullName>
    </submittedName>
</protein>
<keyword evidence="2" id="KW-0285">Flavoprotein</keyword>
<dbReference type="STRING" id="306541.SAMN05421668_12619"/>
<dbReference type="GO" id="GO:0010181">
    <property type="term" value="F:FMN binding"/>
    <property type="evidence" value="ECO:0007669"/>
    <property type="project" value="InterPro"/>
</dbReference>
<feature type="domain" description="Flavin reductase like" evidence="5">
    <location>
        <begin position="20"/>
        <end position="171"/>
    </location>
</feature>
<keyword evidence="9" id="KW-1185">Reference proteome</keyword>
<dbReference type="PANTHER" id="PTHR33798:SF5">
    <property type="entry name" value="FLAVIN REDUCTASE LIKE DOMAIN-CONTAINING PROTEIN"/>
    <property type="match status" value="1"/>
</dbReference>
<dbReference type="SUPFAM" id="SSF50475">
    <property type="entry name" value="FMN-binding split barrel"/>
    <property type="match status" value="1"/>
</dbReference>
<evidence type="ECO:0000313" key="8">
    <source>
        <dbReference type="Proteomes" id="UP000199139"/>
    </source>
</evidence>
<dbReference type="EMBL" id="FPAI01000026">
    <property type="protein sequence ID" value="SFT00513.1"/>
    <property type="molecule type" value="Genomic_DNA"/>
</dbReference>
<dbReference type="RefSeq" id="WP_089855234.1">
    <property type="nucleotide sequence ID" value="NZ_BJWJ01000027.1"/>
</dbReference>
<comment type="similarity">
    <text evidence="4">Belongs to the flavoredoxin family.</text>
</comment>
<evidence type="ECO:0000313" key="9">
    <source>
        <dbReference type="Proteomes" id="UP000321773"/>
    </source>
</evidence>
<dbReference type="AlphaFoldDB" id="A0A1I6UGG7"/>
<evidence type="ECO:0000256" key="2">
    <source>
        <dbReference type="ARBA" id="ARBA00022630"/>
    </source>
</evidence>
<evidence type="ECO:0000256" key="1">
    <source>
        <dbReference type="ARBA" id="ARBA00001917"/>
    </source>
</evidence>
<dbReference type="InterPro" id="IPR012349">
    <property type="entry name" value="Split_barrel_FMN-bd"/>
</dbReference>
<dbReference type="PANTHER" id="PTHR33798">
    <property type="entry name" value="FLAVOPROTEIN OXYGENASE"/>
    <property type="match status" value="1"/>
</dbReference>